<dbReference type="GO" id="GO:0006508">
    <property type="term" value="P:proteolysis"/>
    <property type="evidence" value="ECO:0007669"/>
    <property type="project" value="InterPro"/>
</dbReference>
<dbReference type="GO" id="GO:0008233">
    <property type="term" value="F:peptidase activity"/>
    <property type="evidence" value="ECO:0007669"/>
    <property type="project" value="InterPro"/>
</dbReference>
<reference evidence="4" key="1">
    <citation type="journal article" date="2014" name="Int. J. Syst. Evol. Microbiol.">
        <title>Complete genome sequence of Corynebacterium casei LMG S-19264T (=DSM 44701T), isolated from a smear-ripened cheese.</title>
        <authorList>
            <consortium name="US DOE Joint Genome Institute (JGI-PGF)"/>
            <person name="Walter F."/>
            <person name="Albersmeier A."/>
            <person name="Kalinowski J."/>
            <person name="Ruckert C."/>
        </authorList>
    </citation>
    <scope>NUCLEOTIDE SEQUENCE</scope>
    <source>
        <strain evidence="4">CGMCC 1.15034</strain>
    </source>
</reference>
<dbReference type="PANTHER" id="PTHR43194">
    <property type="entry name" value="HYDROLASE ALPHA/BETA FOLD FAMILY"/>
    <property type="match status" value="1"/>
</dbReference>
<protein>
    <submittedName>
        <fullName evidence="5">Alpha/beta hydrolase</fullName>
    </submittedName>
    <submittedName>
        <fullName evidence="4">Proline iminopeptidase</fullName>
    </submittedName>
</protein>
<gene>
    <name evidence="4" type="ORF">GCM10010987_23120</name>
    <name evidence="5" type="ORF">XH86_15065</name>
</gene>
<name>A0A410V5A2_9BRAD</name>
<dbReference type="OrthoDB" id="9796770at2"/>
<dbReference type="Gene3D" id="3.40.50.1820">
    <property type="entry name" value="alpha/beta hydrolase"/>
    <property type="match status" value="1"/>
</dbReference>
<keyword evidence="2 5" id="KW-0378">Hydrolase</keyword>
<feature type="domain" description="AB hydrolase-1" evidence="3">
    <location>
        <begin position="77"/>
        <end position="355"/>
    </location>
</feature>
<sequence length="371" mass="41000">MPRKAARLVGVSLLGLAGVFVMIAAAGFGFRAYRQNLAAETLAIRSPNGVQEGAYVDIGGVKQWIQIRGEDRDNPVLLFVHGGPGGSSWPISSGWLPWEKHFTVVQWDQRGAGRTYGAAGEALAPSMTLERMTQDGVELAEYLRAHLHKDKIVLVGHSWGSFLGIHIAKQRPDLFYAYVGTGQMVGRTTFEKSFELAITHLQELAQSAGNSEALAELAPIAARPLMNPQNRLVADKWSKALALPSIESFRLAGPVPPLFMPDFSLRDWYNWRKGMAFSARYLRGREGPMFKRDVASLGLSFPIPMIFSEGDADYNTPSEPAEQLFNQITAPHKEFVRVHGGGHFIPFDRPDEFLAELMAHVMPFARDRGPT</sequence>
<comment type="similarity">
    <text evidence="1">Belongs to the peptidase S33 family.</text>
</comment>
<reference evidence="5 6" key="2">
    <citation type="submission" date="2018-06" db="EMBL/GenBank/DDBJ databases">
        <title>Comparative genomics of rhizobia nodulating Arachis hypogaea in China.</title>
        <authorList>
            <person name="Li Y."/>
        </authorList>
    </citation>
    <scope>NUCLEOTIDE SEQUENCE [LARGE SCALE GENOMIC DNA]</scope>
    <source>
        <strain evidence="5 6">CCBAU 51658</strain>
    </source>
</reference>
<dbReference type="Proteomes" id="UP000625079">
    <property type="component" value="Unassembled WGS sequence"/>
</dbReference>
<dbReference type="EMBL" id="CP030057">
    <property type="protein sequence ID" value="QOZ59902.1"/>
    <property type="molecule type" value="Genomic_DNA"/>
</dbReference>
<keyword evidence="6" id="KW-1185">Reference proteome</keyword>
<evidence type="ECO:0000313" key="6">
    <source>
        <dbReference type="Proteomes" id="UP000593880"/>
    </source>
</evidence>
<evidence type="ECO:0000313" key="4">
    <source>
        <dbReference type="EMBL" id="GGI23186.1"/>
    </source>
</evidence>
<dbReference type="Pfam" id="PF12697">
    <property type="entry name" value="Abhydrolase_6"/>
    <property type="match status" value="1"/>
</dbReference>
<evidence type="ECO:0000313" key="7">
    <source>
        <dbReference type="Proteomes" id="UP000625079"/>
    </source>
</evidence>
<dbReference type="EMBL" id="BMHC01000003">
    <property type="protein sequence ID" value="GGI23186.1"/>
    <property type="molecule type" value="Genomic_DNA"/>
</dbReference>
<dbReference type="PANTHER" id="PTHR43194:SF2">
    <property type="entry name" value="PEROXISOMAL MEMBRANE PROTEIN LPX1"/>
    <property type="match status" value="1"/>
</dbReference>
<evidence type="ECO:0000313" key="5">
    <source>
        <dbReference type="EMBL" id="QOZ59902.1"/>
    </source>
</evidence>
<dbReference type="InterPro" id="IPR029058">
    <property type="entry name" value="AB_hydrolase_fold"/>
</dbReference>
<evidence type="ECO:0000256" key="1">
    <source>
        <dbReference type="ARBA" id="ARBA00010088"/>
    </source>
</evidence>
<accession>A0A410V5A2</accession>
<dbReference type="PRINTS" id="PR00793">
    <property type="entry name" value="PROAMNOPTASE"/>
</dbReference>
<reference evidence="4" key="3">
    <citation type="submission" date="2022-12" db="EMBL/GenBank/DDBJ databases">
        <authorList>
            <person name="Sun Q."/>
            <person name="Zhou Y."/>
        </authorList>
    </citation>
    <scope>NUCLEOTIDE SEQUENCE</scope>
    <source>
        <strain evidence="4">CGMCC 1.15034</strain>
    </source>
</reference>
<dbReference type="RefSeq" id="WP_128965510.1">
    <property type="nucleotide sequence ID" value="NZ_BMHC01000003.1"/>
</dbReference>
<organism evidence="4 7">
    <name type="scientific">Bradyrhizobium guangdongense</name>
    <dbReference type="NCBI Taxonomy" id="1325090"/>
    <lineage>
        <taxon>Bacteria</taxon>
        <taxon>Pseudomonadati</taxon>
        <taxon>Pseudomonadota</taxon>
        <taxon>Alphaproteobacteria</taxon>
        <taxon>Hyphomicrobiales</taxon>
        <taxon>Nitrobacteraceae</taxon>
        <taxon>Bradyrhizobium</taxon>
    </lineage>
</organism>
<dbReference type="SUPFAM" id="SSF53474">
    <property type="entry name" value="alpha/beta-Hydrolases"/>
    <property type="match status" value="1"/>
</dbReference>
<evidence type="ECO:0000259" key="3">
    <source>
        <dbReference type="Pfam" id="PF12697"/>
    </source>
</evidence>
<proteinExistence type="inferred from homology"/>
<dbReference type="InterPro" id="IPR050228">
    <property type="entry name" value="Carboxylesterase_BioH"/>
</dbReference>
<dbReference type="Proteomes" id="UP000593880">
    <property type="component" value="Chromosome"/>
</dbReference>
<dbReference type="InterPro" id="IPR000073">
    <property type="entry name" value="AB_hydrolase_1"/>
</dbReference>
<dbReference type="InterPro" id="IPR002410">
    <property type="entry name" value="Peptidase_S33"/>
</dbReference>
<evidence type="ECO:0000256" key="2">
    <source>
        <dbReference type="ARBA" id="ARBA00022801"/>
    </source>
</evidence>
<dbReference type="AlphaFoldDB" id="A0A410V5A2"/>